<evidence type="ECO:0000313" key="3">
    <source>
        <dbReference type="Proteomes" id="UP000240883"/>
    </source>
</evidence>
<evidence type="ECO:0000256" key="1">
    <source>
        <dbReference type="SAM" id="MobiDB-lite"/>
    </source>
</evidence>
<protein>
    <submittedName>
        <fullName evidence="2">Uncharacterized protein</fullName>
    </submittedName>
</protein>
<keyword evidence="3" id="KW-1185">Reference proteome</keyword>
<feature type="region of interest" description="Disordered" evidence="1">
    <location>
        <begin position="25"/>
        <end position="128"/>
    </location>
</feature>
<proteinExistence type="predicted"/>
<dbReference type="Proteomes" id="UP000240883">
    <property type="component" value="Unassembled WGS sequence"/>
</dbReference>
<feature type="compositionally biased region" description="Polar residues" evidence="1">
    <location>
        <begin position="96"/>
        <end position="119"/>
    </location>
</feature>
<accession>A0A2T2N0B5</accession>
<name>A0A2T2N0B5_CORCC</name>
<evidence type="ECO:0000313" key="2">
    <source>
        <dbReference type="EMBL" id="PSN58890.1"/>
    </source>
</evidence>
<feature type="compositionally biased region" description="Polar residues" evidence="1">
    <location>
        <begin position="77"/>
        <end position="88"/>
    </location>
</feature>
<dbReference type="AlphaFoldDB" id="A0A2T2N0B5"/>
<sequence>MDQYNGPLTAKHKIFRSWLTSAHKDRVPLTPPDECPKSLPVPLKGKRAMSLPKKASVPSPHRSESPKRRRTGYVDNIQPSQSVSQPGSETLLALTERNTFSPPGSRVFSSAKRSPSPTRETPIILRSA</sequence>
<reference evidence="2 3" key="1">
    <citation type="journal article" date="2018" name="Front. Microbiol.">
        <title>Genome-Wide Analysis of Corynespora cassiicola Leaf Fall Disease Putative Effectors.</title>
        <authorList>
            <person name="Lopez D."/>
            <person name="Ribeiro S."/>
            <person name="Label P."/>
            <person name="Fumanal B."/>
            <person name="Venisse J.S."/>
            <person name="Kohler A."/>
            <person name="de Oliveira R.R."/>
            <person name="Labutti K."/>
            <person name="Lipzen A."/>
            <person name="Lail K."/>
            <person name="Bauer D."/>
            <person name="Ohm R.A."/>
            <person name="Barry K.W."/>
            <person name="Spatafora J."/>
            <person name="Grigoriev I.V."/>
            <person name="Martin F.M."/>
            <person name="Pujade-Renaud V."/>
        </authorList>
    </citation>
    <scope>NUCLEOTIDE SEQUENCE [LARGE SCALE GENOMIC DNA]</scope>
    <source>
        <strain evidence="2 3">Philippines</strain>
    </source>
</reference>
<gene>
    <name evidence="2" type="ORF">BS50DRAFT_317413</name>
</gene>
<dbReference type="EMBL" id="KZ678181">
    <property type="protein sequence ID" value="PSN58890.1"/>
    <property type="molecule type" value="Genomic_DNA"/>
</dbReference>
<organism evidence="2 3">
    <name type="scientific">Corynespora cassiicola Philippines</name>
    <dbReference type="NCBI Taxonomy" id="1448308"/>
    <lineage>
        <taxon>Eukaryota</taxon>
        <taxon>Fungi</taxon>
        <taxon>Dikarya</taxon>
        <taxon>Ascomycota</taxon>
        <taxon>Pezizomycotina</taxon>
        <taxon>Dothideomycetes</taxon>
        <taxon>Pleosporomycetidae</taxon>
        <taxon>Pleosporales</taxon>
        <taxon>Corynesporascaceae</taxon>
        <taxon>Corynespora</taxon>
    </lineage>
</organism>